<dbReference type="InterPro" id="IPR012349">
    <property type="entry name" value="Split_barrel_FMN-bd"/>
</dbReference>
<accession>A0A2T0SLT9</accession>
<dbReference type="Gene3D" id="2.30.110.10">
    <property type="entry name" value="Electron Transport, Fmn-binding Protein, Chain A"/>
    <property type="match status" value="1"/>
</dbReference>
<dbReference type="RefSeq" id="WP_211304799.1">
    <property type="nucleotide sequence ID" value="NZ_PVTF01000017.1"/>
</dbReference>
<protein>
    <submittedName>
        <fullName evidence="1">Pyridoxamine 5'-phosphate oxidase-like protein</fullName>
    </submittedName>
</protein>
<gene>
    <name evidence="1" type="ORF">CLV43_117139</name>
</gene>
<organism evidence="1 2">
    <name type="scientific">Umezawaea tangerina</name>
    <dbReference type="NCBI Taxonomy" id="84725"/>
    <lineage>
        <taxon>Bacteria</taxon>
        <taxon>Bacillati</taxon>
        <taxon>Actinomycetota</taxon>
        <taxon>Actinomycetes</taxon>
        <taxon>Pseudonocardiales</taxon>
        <taxon>Pseudonocardiaceae</taxon>
        <taxon>Umezawaea</taxon>
    </lineage>
</organism>
<reference evidence="1 2" key="1">
    <citation type="submission" date="2018-03" db="EMBL/GenBank/DDBJ databases">
        <title>Genomic Encyclopedia of Archaeal and Bacterial Type Strains, Phase II (KMG-II): from individual species to whole genera.</title>
        <authorList>
            <person name="Goeker M."/>
        </authorList>
    </citation>
    <scope>NUCLEOTIDE SEQUENCE [LARGE SCALE GENOMIC DNA]</scope>
    <source>
        <strain evidence="1 2">DSM 44720</strain>
    </source>
</reference>
<proteinExistence type="predicted"/>
<dbReference type="EMBL" id="PVTF01000017">
    <property type="protein sequence ID" value="PRY34365.1"/>
    <property type="molecule type" value="Genomic_DNA"/>
</dbReference>
<sequence>MDSADVDSAGFEVLSRQDCLGLLASVAIGRLVFTNRALPAIQPVAFTLHDEDVVIRLPEGSTALAAGNAVVAFEIDNVSHDMREGWTVTVVGHAHEVRDPDQLTRLAALQLPSHGKSPTDHYLIITVEVVNGTRIPHPRQG</sequence>
<dbReference type="Pfam" id="PF12900">
    <property type="entry name" value="Pyridox_ox_2"/>
    <property type="match status" value="1"/>
</dbReference>
<dbReference type="Proteomes" id="UP000239494">
    <property type="component" value="Unassembled WGS sequence"/>
</dbReference>
<name>A0A2T0SLT9_9PSEU</name>
<comment type="caution">
    <text evidence="1">The sequence shown here is derived from an EMBL/GenBank/DDBJ whole genome shotgun (WGS) entry which is preliminary data.</text>
</comment>
<dbReference type="AlphaFoldDB" id="A0A2T0SLT9"/>
<dbReference type="InterPro" id="IPR024747">
    <property type="entry name" value="Pyridox_Oxase-rel"/>
</dbReference>
<keyword evidence="2" id="KW-1185">Reference proteome</keyword>
<evidence type="ECO:0000313" key="2">
    <source>
        <dbReference type="Proteomes" id="UP000239494"/>
    </source>
</evidence>
<evidence type="ECO:0000313" key="1">
    <source>
        <dbReference type="EMBL" id="PRY34365.1"/>
    </source>
</evidence>
<dbReference type="SUPFAM" id="SSF50475">
    <property type="entry name" value="FMN-binding split barrel"/>
    <property type="match status" value="1"/>
</dbReference>